<name>X0YPW4_9ZZZZ</name>
<sequence>QKPVISQFRPYLENWSNSKNLLEKKLINFNNTTQDHLFIGRLNKFLEIMNPISIELIATKFNMDNKILKSKIAYFQRSND</sequence>
<organism evidence="1">
    <name type="scientific">marine sediment metagenome</name>
    <dbReference type="NCBI Taxonomy" id="412755"/>
    <lineage>
        <taxon>unclassified sequences</taxon>
        <taxon>metagenomes</taxon>
        <taxon>ecological metagenomes</taxon>
    </lineage>
</organism>
<reference evidence="1" key="1">
    <citation type="journal article" date="2014" name="Front. Microbiol.">
        <title>High frequency of phylogenetically diverse reductive dehalogenase-homologous genes in deep subseafloor sedimentary metagenomes.</title>
        <authorList>
            <person name="Kawai M."/>
            <person name="Futagami T."/>
            <person name="Toyoda A."/>
            <person name="Takaki Y."/>
            <person name="Nishi S."/>
            <person name="Hori S."/>
            <person name="Arai W."/>
            <person name="Tsubouchi T."/>
            <person name="Morono Y."/>
            <person name="Uchiyama I."/>
            <person name="Ito T."/>
            <person name="Fujiyama A."/>
            <person name="Inagaki F."/>
            <person name="Takami H."/>
        </authorList>
    </citation>
    <scope>NUCLEOTIDE SEQUENCE</scope>
    <source>
        <strain evidence="1">Expedition CK06-06</strain>
    </source>
</reference>
<protein>
    <submittedName>
        <fullName evidence="1">Uncharacterized protein</fullName>
    </submittedName>
</protein>
<feature type="non-terminal residue" evidence="1">
    <location>
        <position position="1"/>
    </location>
</feature>
<dbReference type="EMBL" id="BART01000890">
    <property type="protein sequence ID" value="GAG58275.1"/>
    <property type="molecule type" value="Genomic_DNA"/>
</dbReference>
<proteinExistence type="predicted"/>
<dbReference type="AlphaFoldDB" id="X0YPW4"/>
<accession>X0YPW4</accession>
<gene>
    <name evidence="1" type="ORF">S01H4_03578</name>
</gene>
<comment type="caution">
    <text evidence="1">The sequence shown here is derived from an EMBL/GenBank/DDBJ whole genome shotgun (WGS) entry which is preliminary data.</text>
</comment>
<evidence type="ECO:0000313" key="1">
    <source>
        <dbReference type="EMBL" id="GAG58275.1"/>
    </source>
</evidence>